<reference evidence="2" key="2">
    <citation type="submission" date="2016-01" db="EMBL/GenBank/DDBJ databases">
        <title>Diatom-associated endosymboitic cyanobacterium lacks core nitrogen metabolism enzymes.</title>
        <authorList>
            <person name="Hilton J.A."/>
            <person name="Foster R.A."/>
            <person name="Tripp H.J."/>
            <person name="Carter B.J."/>
            <person name="Zehr J.P."/>
            <person name="Villareal T.A."/>
        </authorList>
    </citation>
    <scope>NUCLEOTIDE SEQUENCE [LARGE SCALE GENOMIC DNA]</scope>
    <source>
        <strain evidence="2">HH01</strain>
    </source>
</reference>
<dbReference type="EMBL" id="CAIY01000027">
    <property type="protein sequence ID" value="CCH66638.1"/>
    <property type="molecule type" value="Genomic_DNA"/>
</dbReference>
<organism evidence="1 2">
    <name type="scientific">Richelia intracellularis HH01</name>
    <dbReference type="NCBI Taxonomy" id="1165094"/>
    <lineage>
        <taxon>Bacteria</taxon>
        <taxon>Bacillati</taxon>
        <taxon>Cyanobacteriota</taxon>
        <taxon>Cyanophyceae</taxon>
        <taxon>Nostocales</taxon>
        <taxon>Nostocaceae</taxon>
        <taxon>Richelia</taxon>
    </lineage>
</organism>
<name>M1WZA6_9NOST</name>
<sequence length="45" mass="5072">MVKPLGWLKYQPAYEFLVGVIYNQEPPFQKYRIAGGNTLGELGGK</sequence>
<keyword evidence="2" id="KW-1185">Reference proteome</keyword>
<dbReference type="AlphaFoldDB" id="M1WZA6"/>
<reference evidence="1 2" key="1">
    <citation type="submission" date="2012-05" db="EMBL/GenBank/DDBJ databases">
        <authorList>
            <person name="Hilton J."/>
        </authorList>
    </citation>
    <scope>NUCLEOTIDE SEQUENCE [LARGE SCALE GENOMIC DNA]</scope>
    <source>
        <strain evidence="1 2">HH01</strain>
    </source>
</reference>
<gene>
    <name evidence="1" type="ORF">RINTHH_4830</name>
</gene>
<dbReference type="Proteomes" id="UP000053051">
    <property type="component" value="Unassembled WGS sequence"/>
</dbReference>
<protein>
    <submittedName>
        <fullName evidence="1">Bilin biosynthesis protein CpeY</fullName>
    </submittedName>
</protein>
<dbReference type="STRING" id="1165094.RINTHH_4830"/>
<evidence type="ECO:0000313" key="2">
    <source>
        <dbReference type="Proteomes" id="UP000053051"/>
    </source>
</evidence>
<accession>M1WZA6</accession>
<evidence type="ECO:0000313" key="1">
    <source>
        <dbReference type="EMBL" id="CCH66638.1"/>
    </source>
</evidence>
<proteinExistence type="predicted"/>
<comment type="caution">
    <text evidence="1">The sequence shown here is derived from an EMBL/GenBank/DDBJ whole genome shotgun (WGS) entry which is preliminary data.</text>
</comment>
<dbReference type="RefSeq" id="WP_008232365.1">
    <property type="nucleotide sequence ID" value="NZ_CAIY01000027.1"/>
</dbReference>